<sequence length="91" mass="9571">MHTDVITSSNVCWAVLPIDPQYTGDFSITNIGAQSGWEQPPAPVAGMSNVFTGKLTKSTVGGNVNSNIQFSYNGGNEITVTLPVTITPVSQ</sequence>
<accession>A0A486XK07</accession>
<protein>
    <submittedName>
        <fullName evidence="1">Uncharacterized protein</fullName>
    </submittedName>
</protein>
<reference evidence="1" key="1">
    <citation type="submission" date="2019-04" db="EMBL/GenBank/DDBJ databases">
        <authorList>
            <person name="Brambilla D."/>
        </authorList>
    </citation>
    <scope>NUCLEOTIDE SEQUENCE</scope>
    <source>
        <strain evidence="1">BAL1</strain>
    </source>
</reference>
<gene>
    <name evidence="1" type="ORF">BAL341_801</name>
</gene>
<proteinExistence type="predicted"/>
<name>A0A486XK07_9GAMM</name>
<evidence type="ECO:0000313" key="1">
    <source>
        <dbReference type="EMBL" id="VHO02460.1"/>
    </source>
</evidence>
<organism evidence="1">
    <name type="scientific">Rheinheimera sp. BAL341</name>
    <dbReference type="NCBI Taxonomy" id="1708203"/>
    <lineage>
        <taxon>Bacteria</taxon>
        <taxon>Pseudomonadati</taxon>
        <taxon>Pseudomonadota</taxon>
        <taxon>Gammaproteobacteria</taxon>
        <taxon>Chromatiales</taxon>
        <taxon>Chromatiaceae</taxon>
        <taxon>Rheinheimera</taxon>
    </lineage>
</organism>
<dbReference type="AlphaFoldDB" id="A0A486XK07"/>
<dbReference type="EMBL" id="CAAJGR010000072">
    <property type="protein sequence ID" value="VHO02460.1"/>
    <property type="molecule type" value="Genomic_DNA"/>
</dbReference>